<keyword evidence="2 4" id="KW-0964">Secreted</keyword>
<protein>
    <recommendedName>
        <fullName evidence="4">Flagellin</fullName>
    </recommendedName>
</protein>
<dbReference type="PANTHER" id="PTHR42792">
    <property type="entry name" value="FLAGELLIN"/>
    <property type="match status" value="1"/>
</dbReference>
<evidence type="ECO:0000259" key="5">
    <source>
        <dbReference type="Pfam" id="PF00669"/>
    </source>
</evidence>
<dbReference type="Pfam" id="PF00669">
    <property type="entry name" value="Flagellin_N"/>
    <property type="match status" value="1"/>
</dbReference>
<dbReference type="PRINTS" id="PR00207">
    <property type="entry name" value="FLAGELLIN"/>
</dbReference>
<dbReference type="InterPro" id="IPR001029">
    <property type="entry name" value="Flagellin_N"/>
</dbReference>
<organism evidence="7 8">
    <name type="scientific">Marinobacter xestospongiae</name>
    <dbReference type="NCBI Taxonomy" id="994319"/>
    <lineage>
        <taxon>Bacteria</taxon>
        <taxon>Pseudomonadati</taxon>
        <taxon>Pseudomonadota</taxon>
        <taxon>Gammaproteobacteria</taxon>
        <taxon>Pseudomonadales</taxon>
        <taxon>Marinobacteraceae</taxon>
        <taxon>Marinobacter</taxon>
    </lineage>
</organism>
<comment type="function">
    <text evidence="4">Flagellin is the subunit protein which polymerizes to form the filaments of bacterial flagella.</text>
</comment>
<evidence type="ECO:0000256" key="1">
    <source>
        <dbReference type="ARBA" id="ARBA00005709"/>
    </source>
</evidence>
<comment type="caution">
    <text evidence="7">The sequence shown here is derived from an EMBL/GenBank/DDBJ whole genome shotgun (WGS) entry which is preliminary data.</text>
</comment>
<dbReference type="RefSeq" id="WP_248166820.1">
    <property type="nucleotide sequence ID" value="NZ_BAABBC010000009.1"/>
</dbReference>
<dbReference type="Pfam" id="PF00700">
    <property type="entry name" value="Flagellin_C"/>
    <property type="match status" value="1"/>
</dbReference>
<dbReference type="Gene3D" id="6.10.10.10">
    <property type="entry name" value="Flagellar export chaperone, C-terminal domain"/>
    <property type="match status" value="1"/>
</dbReference>
<reference evidence="7 8" key="1">
    <citation type="submission" date="2023-10" db="EMBL/GenBank/DDBJ databases">
        <title>Characteristics and mechanism of a salt-tolerant marine origin heterotrophic nitrifying- aerobic denitrifying bacteria Marinobacter xestospongiae HN1.</title>
        <authorList>
            <person name="Qi R."/>
        </authorList>
    </citation>
    <scope>NUCLEOTIDE SEQUENCE [LARGE SCALE GENOMIC DNA]</scope>
    <source>
        <strain evidence="7 8">HN1</strain>
    </source>
</reference>
<keyword evidence="7" id="KW-0282">Flagellum</keyword>
<comment type="subcellular location">
    <subcellularLocation>
        <location evidence="4">Secreted</location>
    </subcellularLocation>
    <subcellularLocation>
        <location evidence="4">Bacterial flagellum</location>
    </subcellularLocation>
</comment>
<feature type="domain" description="Flagellin C-terminal" evidence="6">
    <location>
        <begin position="190"/>
        <end position="275"/>
    </location>
</feature>
<accession>A0ABU3VWK8</accession>
<evidence type="ECO:0000256" key="3">
    <source>
        <dbReference type="ARBA" id="ARBA00023143"/>
    </source>
</evidence>
<dbReference type="InterPro" id="IPR001492">
    <property type="entry name" value="Flagellin"/>
</dbReference>
<evidence type="ECO:0000256" key="4">
    <source>
        <dbReference type="RuleBase" id="RU362073"/>
    </source>
</evidence>
<evidence type="ECO:0000313" key="7">
    <source>
        <dbReference type="EMBL" id="MDV2078648.1"/>
    </source>
</evidence>
<evidence type="ECO:0000313" key="8">
    <source>
        <dbReference type="Proteomes" id="UP001269819"/>
    </source>
</evidence>
<gene>
    <name evidence="7" type="primary">lafA</name>
    <name evidence="7" type="ORF">RYS15_08120</name>
</gene>
<feature type="domain" description="Flagellin N-terminal" evidence="5">
    <location>
        <begin position="5"/>
        <end position="140"/>
    </location>
</feature>
<sequence length="276" mass="28771">MGLSIHTNFASLVTQNTLNKNNGMLSTAMERLGTGLRINSAADDAAGLQIANRLNAQTRGMEVAQRNSQDAISMLQTADGALDEISSIAFRMKDLATQSANGTNNADDRAALDAEYQELTAEVTRIMQETSYGGETLLEGGTLAAAVTFQIGAGSGEDLALDASSGVTAVTTAYGALTDITTQANADTNIDAADTLIDAVGSVRAKLGANVNRLEHTINNLASISQNTEAAKGRIMDADFATESSNMTKQQMLMQSGISVLGNANQMSGLVTSLLR</sequence>
<name>A0ABU3VWK8_9GAMM</name>
<evidence type="ECO:0000259" key="6">
    <source>
        <dbReference type="Pfam" id="PF00700"/>
    </source>
</evidence>
<dbReference type="Proteomes" id="UP001269819">
    <property type="component" value="Unassembled WGS sequence"/>
</dbReference>
<dbReference type="InterPro" id="IPR054892">
    <property type="entry name" value="lat_flg_LafA"/>
</dbReference>
<dbReference type="Gene3D" id="1.20.1330.10">
    <property type="entry name" value="f41 fragment of flagellin, N-terminal domain"/>
    <property type="match status" value="1"/>
</dbReference>
<keyword evidence="7" id="KW-0969">Cilium</keyword>
<dbReference type="EMBL" id="JAWIIJ010000004">
    <property type="protein sequence ID" value="MDV2078648.1"/>
    <property type="molecule type" value="Genomic_DNA"/>
</dbReference>
<keyword evidence="3 4" id="KW-0975">Bacterial flagellum</keyword>
<comment type="similarity">
    <text evidence="1 4">Belongs to the bacterial flagellin family.</text>
</comment>
<proteinExistence type="inferred from homology"/>
<dbReference type="InterPro" id="IPR042187">
    <property type="entry name" value="Flagellin_C_sub2"/>
</dbReference>
<keyword evidence="8" id="KW-1185">Reference proteome</keyword>
<dbReference type="SUPFAM" id="SSF64518">
    <property type="entry name" value="Phase 1 flagellin"/>
    <property type="match status" value="1"/>
</dbReference>
<dbReference type="PANTHER" id="PTHR42792:SF2">
    <property type="entry name" value="FLAGELLIN"/>
    <property type="match status" value="1"/>
</dbReference>
<dbReference type="InterPro" id="IPR046358">
    <property type="entry name" value="Flagellin_C"/>
</dbReference>
<keyword evidence="7" id="KW-0966">Cell projection</keyword>
<dbReference type="NCBIfam" id="NF038071">
    <property type="entry name" value="lat_flg_LafA_2"/>
    <property type="match status" value="1"/>
</dbReference>
<evidence type="ECO:0000256" key="2">
    <source>
        <dbReference type="ARBA" id="ARBA00022525"/>
    </source>
</evidence>